<organism evidence="1 2">
    <name type="scientific">Nepenthes gracilis</name>
    <name type="common">Slender pitcher plant</name>
    <dbReference type="NCBI Taxonomy" id="150966"/>
    <lineage>
        <taxon>Eukaryota</taxon>
        <taxon>Viridiplantae</taxon>
        <taxon>Streptophyta</taxon>
        <taxon>Embryophyta</taxon>
        <taxon>Tracheophyta</taxon>
        <taxon>Spermatophyta</taxon>
        <taxon>Magnoliopsida</taxon>
        <taxon>eudicotyledons</taxon>
        <taxon>Gunneridae</taxon>
        <taxon>Pentapetalae</taxon>
        <taxon>Caryophyllales</taxon>
        <taxon>Nepenthaceae</taxon>
        <taxon>Nepenthes</taxon>
    </lineage>
</organism>
<protein>
    <submittedName>
        <fullName evidence="1">Uncharacterized protein</fullName>
    </submittedName>
</protein>
<proteinExistence type="predicted"/>
<name>A0AAD3XFM4_NEPGR</name>
<accession>A0AAD3XFM4</accession>
<dbReference type="AlphaFoldDB" id="A0AAD3XFM4"/>
<dbReference type="Proteomes" id="UP001279734">
    <property type="component" value="Unassembled WGS sequence"/>
</dbReference>
<reference evidence="1" key="1">
    <citation type="submission" date="2023-05" db="EMBL/GenBank/DDBJ databases">
        <title>Nepenthes gracilis genome sequencing.</title>
        <authorList>
            <person name="Fukushima K."/>
        </authorList>
    </citation>
    <scope>NUCLEOTIDE SEQUENCE</scope>
    <source>
        <strain evidence="1">SING2019-196</strain>
    </source>
</reference>
<comment type="caution">
    <text evidence="1">The sequence shown here is derived from an EMBL/GenBank/DDBJ whole genome shotgun (WGS) entry which is preliminary data.</text>
</comment>
<gene>
    <name evidence="1" type="ORF">Nepgr_004837</name>
</gene>
<keyword evidence="2" id="KW-1185">Reference proteome</keyword>
<sequence>MLISVITIWCQSSNHADAQLTKWALTTSLAKASNFVVFRIIFPHSVTRWLGFPAKLKIFRLISRSVLRL</sequence>
<evidence type="ECO:0000313" key="1">
    <source>
        <dbReference type="EMBL" id="GMH02998.1"/>
    </source>
</evidence>
<evidence type="ECO:0000313" key="2">
    <source>
        <dbReference type="Proteomes" id="UP001279734"/>
    </source>
</evidence>
<dbReference type="EMBL" id="BSYO01000004">
    <property type="protein sequence ID" value="GMH02998.1"/>
    <property type="molecule type" value="Genomic_DNA"/>
</dbReference>